<sequence>MSNLIDPLKLRTYGVKKPLEEKIDKIQQLPDNQMRYYPKLHNGKLDEWGAVIKHQVEQFEHQKQIQTEIDNQKKREYLNKQKELEKLMRINEAQQQQIKLQDVNNYQDQVKQQELQLKNRLLELNKRQMEEYQMRLKFNMAAQQMTQQALTEDQRLREQEQLKKQDYANSLKQEINQRNKLKQLDGLIQQQQTRETQQLFEENAQRQLQSEMVYKQKFQQFDQNLSRKQQIFTQQIEQPKHNLHQMEQQKQEQAQQQYNQQMADRDRLNQQSRMIAQKEAHDQLLKQIEDKERMKNLEKQIHQIDREKLVQNSSQMSQFDKQLADDKRKKQQQYRDLLQTQIKYNKEMQGYGNMTDVEKKLNKEDLIAYKRFDNNQYALIPGINNQKRFMDPNLHTQKNRTLDLDEQHKRLQQHGFNREQEQFQPQNSLVFGLLIEVTLVSKFQIEVFRVWLKYLLATLGQSTILEIALRMPYKAQIQSSVSLSMQMQGQANNNFSQNHGVYGNSQSNNQNQIQNQYRSGGVLQKAAANNMFL</sequence>
<dbReference type="Proteomes" id="UP000039865">
    <property type="component" value="Unassembled WGS sequence"/>
</dbReference>
<keyword evidence="1" id="KW-0175">Coiled coil</keyword>
<dbReference type="OMA" id="HYEYRRQ"/>
<organism evidence="3 4">
    <name type="scientific">Stylonychia lemnae</name>
    <name type="common">Ciliate</name>
    <dbReference type="NCBI Taxonomy" id="5949"/>
    <lineage>
        <taxon>Eukaryota</taxon>
        <taxon>Sar</taxon>
        <taxon>Alveolata</taxon>
        <taxon>Ciliophora</taxon>
        <taxon>Intramacronucleata</taxon>
        <taxon>Spirotrichea</taxon>
        <taxon>Stichotrichia</taxon>
        <taxon>Sporadotrichida</taxon>
        <taxon>Oxytrichidae</taxon>
        <taxon>Stylonychinae</taxon>
        <taxon>Stylonychia</taxon>
    </lineage>
</organism>
<feature type="region of interest" description="Disordered" evidence="2">
    <location>
        <begin position="241"/>
        <end position="267"/>
    </location>
</feature>
<dbReference type="EMBL" id="CCKQ01010319">
    <property type="protein sequence ID" value="CDW81836.1"/>
    <property type="molecule type" value="Genomic_DNA"/>
</dbReference>
<evidence type="ECO:0000313" key="4">
    <source>
        <dbReference type="Proteomes" id="UP000039865"/>
    </source>
</evidence>
<feature type="compositionally biased region" description="Polar residues" evidence="2">
    <location>
        <begin position="310"/>
        <end position="320"/>
    </location>
</feature>
<keyword evidence="4" id="KW-1185">Reference proteome</keyword>
<protein>
    <submittedName>
        <fullName evidence="3">Uncharacterized protein</fullName>
    </submittedName>
</protein>
<reference evidence="3 4" key="1">
    <citation type="submission" date="2014-06" db="EMBL/GenBank/DDBJ databases">
        <authorList>
            <person name="Swart Estienne"/>
        </authorList>
    </citation>
    <scope>NUCLEOTIDE SEQUENCE [LARGE SCALE GENOMIC DNA]</scope>
    <source>
        <strain evidence="3 4">130c</strain>
    </source>
</reference>
<dbReference type="OrthoDB" id="325124at2759"/>
<feature type="region of interest" description="Disordered" evidence="2">
    <location>
        <begin position="310"/>
        <end position="330"/>
    </location>
</feature>
<dbReference type="AlphaFoldDB" id="A0A078AIS8"/>
<feature type="coiled-coil region" evidence="1">
    <location>
        <begin position="77"/>
        <end position="127"/>
    </location>
</feature>
<proteinExistence type="predicted"/>
<dbReference type="InParanoid" id="A0A078AIS8"/>
<evidence type="ECO:0000256" key="1">
    <source>
        <dbReference type="SAM" id="Coils"/>
    </source>
</evidence>
<accession>A0A078AIS8</accession>
<evidence type="ECO:0000256" key="2">
    <source>
        <dbReference type="SAM" id="MobiDB-lite"/>
    </source>
</evidence>
<name>A0A078AIS8_STYLE</name>
<feature type="compositionally biased region" description="Low complexity" evidence="2">
    <location>
        <begin position="245"/>
        <end position="262"/>
    </location>
</feature>
<evidence type="ECO:0000313" key="3">
    <source>
        <dbReference type="EMBL" id="CDW81836.1"/>
    </source>
</evidence>
<gene>
    <name evidence="3" type="primary">Contig12346.g13177</name>
    <name evidence="3" type="ORF">STYLEM_10860</name>
</gene>